<dbReference type="Proteomes" id="UP000184251">
    <property type="component" value="Unassembled WGS sequence"/>
</dbReference>
<gene>
    <name evidence="1" type="ORF">SAMN02746064_00805</name>
</gene>
<accession>A0A1M4URQ3</accession>
<evidence type="ECO:0008006" key="3">
    <source>
        <dbReference type="Google" id="ProtNLM"/>
    </source>
</evidence>
<dbReference type="EMBL" id="FQTU01000004">
    <property type="protein sequence ID" value="SHE59396.1"/>
    <property type="molecule type" value="Genomic_DNA"/>
</dbReference>
<dbReference type="STRING" id="1120975.SAMN02746064_00805"/>
<evidence type="ECO:0000313" key="2">
    <source>
        <dbReference type="Proteomes" id="UP000184251"/>
    </source>
</evidence>
<name>A0A1M4URQ3_9FIRM</name>
<organism evidence="1 2">
    <name type="scientific">Alkalibacter saccharofermentans DSM 14828</name>
    <dbReference type="NCBI Taxonomy" id="1120975"/>
    <lineage>
        <taxon>Bacteria</taxon>
        <taxon>Bacillati</taxon>
        <taxon>Bacillota</taxon>
        <taxon>Clostridia</taxon>
        <taxon>Eubacteriales</taxon>
        <taxon>Eubacteriaceae</taxon>
        <taxon>Alkalibacter</taxon>
    </lineage>
</organism>
<proteinExistence type="predicted"/>
<dbReference type="AlphaFoldDB" id="A0A1M4URQ3"/>
<evidence type="ECO:0000313" key="1">
    <source>
        <dbReference type="EMBL" id="SHE59396.1"/>
    </source>
</evidence>
<keyword evidence="2" id="KW-1185">Reference proteome</keyword>
<sequence length="51" mass="6279">MVKTFEYKCVCIWGLGESTTRKLNEYGREGWELVEVVWCWHYFKRELAEKF</sequence>
<protein>
    <recommendedName>
        <fullName evidence="3">DUF4177 domain-containing protein</fullName>
    </recommendedName>
</protein>
<reference evidence="1 2" key="1">
    <citation type="submission" date="2016-11" db="EMBL/GenBank/DDBJ databases">
        <authorList>
            <person name="Jaros S."/>
            <person name="Januszkiewicz K."/>
            <person name="Wedrychowicz H."/>
        </authorList>
    </citation>
    <scope>NUCLEOTIDE SEQUENCE [LARGE SCALE GENOMIC DNA]</scope>
    <source>
        <strain evidence="1 2">DSM 14828</strain>
    </source>
</reference>